<evidence type="ECO:0000313" key="1">
    <source>
        <dbReference type="EMBL" id="KYR01082.1"/>
    </source>
</evidence>
<dbReference type="InParanoid" id="A0A152A491"/>
<evidence type="ECO:0000313" key="2">
    <source>
        <dbReference type="Proteomes" id="UP000076078"/>
    </source>
</evidence>
<dbReference type="Proteomes" id="UP000076078">
    <property type="component" value="Unassembled WGS sequence"/>
</dbReference>
<dbReference type="EMBL" id="LODT01000011">
    <property type="protein sequence ID" value="KYR01082.1"/>
    <property type="molecule type" value="Genomic_DNA"/>
</dbReference>
<sequence>MYQTLCACFDSNAIHTTIMIFNEWVSASDQKRLELYNIHVPKKTTFAAENTKLPPLELLRTKIGRQFQNKFIYSNEFIHDYYDGWTESEHLLQRIIGYLVILNRSNTQDIDRVYQKVTTDLEAFEYISQNYKLDYKISQSLFPKILNEIPEDNNYSDALYSFILQSIPEPLQLSNISLLSKLLKLNYHLISKHSITKYNVDLFTSETHLKKLISESGVDISSAFQKYSEVIKHLYHQMNSDYTYFSNQLKEISKQFPEGMVKKFSIDLLVSQFNDPSKSLHNSSIIHFLYLNFNISASTILGDDLLQQFILTNLQKSSHSVFFNYFFNLIDQLQITDEIYTMVKGLIVDTKIEANILYAQYKLIKVSLENNGLSINGSDFINLFTFGINVYSVSLFIEYFDYELILYTFLTKMKNFQQSEYDYDSEWKYCEKIFKIIKFLWSCDKTCLAPSIYRLYQYLIDICKPTSHSLLTYLQNYVYSIIKSIKLLPDNKTYRKELILSGIFYKDYICKHLIQAAPYSVCSYLRYKARPLFNVILASNLDIVLGLSRRMFISRFTYDSLKNNSTSHVEARLTLLRHLSSFSVGLDGYEILCKNIPNIQLLKLVFKEYTDNGPPDKFPPSLYEFAEISLRANLDLLLPSPTALRQFYQGKNNEFTPSTLYSNFFPSTSKSMDSLYYKLSTNLNDFPFKSLHFREWFQKLPIHFKLLPNSQYFLYQYRSYLIELPQHQQQQQQEDLPTLVAVVPQLPKIVYQHILNFIFMDMSIHKLEKLKFIKVSKLFLSVVSKLLEVDFSISNGFLKFPEIHKEHSILKRWPNSILNLIRLRDIPLSVFKDYMYNQCRFICMDLSVSIPIFNNQTNLKSLHVNVVFEIREPILNLLKHCPLLESIKCIPLTTQQDFNEFVGDILKLQLPNLKNLSIEYKKILTVPRQTHLQAYKDELKNKNIPTITGIFSDTILDITGFDIFSIETDNLVETIAPPLLFKSTCMEHVRELNLTTAIFSNIEAVLEIIQPHSIHLQSITLYVSNLSSPPFERVQSIFEKLASFESLNSIYFSFYLYYRVPIYDCDKKWSNIDLKSFKKSYNHTYFYKNNTINQ</sequence>
<reference evidence="1 2" key="1">
    <citation type="submission" date="2015-12" db="EMBL/GenBank/DDBJ databases">
        <title>Dictyostelia acquired genes for synthesis and detection of signals that induce cell-type specialization by lateral gene transfer from prokaryotes.</title>
        <authorList>
            <person name="Gloeckner G."/>
            <person name="Schaap P."/>
        </authorList>
    </citation>
    <scope>NUCLEOTIDE SEQUENCE [LARGE SCALE GENOMIC DNA]</scope>
    <source>
        <strain evidence="1 2">TK</strain>
    </source>
</reference>
<dbReference type="AlphaFoldDB" id="A0A152A491"/>
<gene>
    <name evidence="1" type="ORF">DLAC_02179</name>
</gene>
<comment type="caution">
    <text evidence="1">The sequence shown here is derived from an EMBL/GenBank/DDBJ whole genome shotgun (WGS) entry which is preliminary data.</text>
</comment>
<organism evidence="1 2">
    <name type="scientific">Tieghemostelium lacteum</name>
    <name type="common">Slime mold</name>
    <name type="synonym">Dictyostelium lacteum</name>
    <dbReference type="NCBI Taxonomy" id="361077"/>
    <lineage>
        <taxon>Eukaryota</taxon>
        <taxon>Amoebozoa</taxon>
        <taxon>Evosea</taxon>
        <taxon>Eumycetozoa</taxon>
        <taxon>Dictyostelia</taxon>
        <taxon>Dictyosteliales</taxon>
        <taxon>Raperosteliaceae</taxon>
        <taxon>Tieghemostelium</taxon>
    </lineage>
</organism>
<protein>
    <submittedName>
        <fullName evidence="1">Uncharacterized protein</fullName>
    </submittedName>
</protein>
<name>A0A152A491_TIELA</name>
<accession>A0A152A491</accession>
<keyword evidence="2" id="KW-1185">Reference proteome</keyword>
<proteinExistence type="predicted"/>